<dbReference type="GO" id="GO:0008094">
    <property type="term" value="F:ATP-dependent activity, acting on DNA"/>
    <property type="evidence" value="ECO:0000318"/>
    <property type="project" value="GO_Central"/>
</dbReference>
<dbReference type="Pfam" id="PF00271">
    <property type="entry name" value="Helicase_C"/>
    <property type="match status" value="1"/>
</dbReference>
<dbReference type="InterPro" id="IPR014001">
    <property type="entry name" value="Helicase_ATP-bd"/>
</dbReference>
<proteinExistence type="inferred from homology"/>
<dbReference type="Proteomes" id="UP000000561">
    <property type="component" value="Chromosome 1"/>
</dbReference>
<evidence type="ECO:0000256" key="4">
    <source>
        <dbReference type="ARBA" id="ARBA00022741"/>
    </source>
</evidence>
<keyword evidence="9" id="KW-0539">Nucleus</keyword>
<feature type="region of interest" description="Disordered" evidence="10">
    <location>
        <begin position="1214"/>
        <end position="1252"/>
    </location>
</feature>
<dbReference type="GO" id="GO:0016818">
    <property type="term" value="F:hydrolase activity, acting on acid anhydrides, in phosphorus-containing anhydrides"/>
    <property type="evidence" value="ECO:0007669"/>
    <property type="project" value="InterPro"/>
</dbReference>
<dbReference type="GO" id="GO:0005524">
    <property type="term" value="F:ATP binding"/>
    <property type="evidence" value="ECO:0007669"/>
    <property type="project" value="UniProtKB-KW"/>
</dbReference>
<dbReference type="InterPro" id="IPR049730">
    <property type="entry name" value="SNF2/RAD54-like_C"/>
</dbReference>
<feature type="compositionally biased region" description="Low complexity" evidence="10">
    <location>
        <begin position="77"/>
        <end position="92"/>
    </location>
</feature>
<dbReference type="CDD" id="cd18008">
    <property type="entry name" value="DEXDc_SHPRH-like"/>
    <property type="match status" value="1"/>
</dbReference>
<evidence type="ECO:0000256" key="3">
    <source>
        <dbReference type="ARBA" id="ARBA00022723"/>
    </source>
</evidence>
<accession>A0A0D1D1A2</accession>
<evidence type="ECO:0000256" key="6">
    <source>
        <dbReference type="ARBA" id="ARBA00022801"/>
    </source>
</evidence>
<dbReference type="VEuPathDB" id="FungiDB:UMAG_10467"/>
<feature type="compositionally biased region" description="Low complexity" evidence="10">
    <location>
        <begin position="52"/>
        <end position="70"/>
    </location>
</feature>
<evidence type="ECO:0000256" key="10">
    <source>
        <dbReference type="SAM" id="MobiDB-lite"/>
    </source>
</evidence>
<feature type="compositionally biased region" description="Polar residues" evidence="10">
    <location>
        <begin position="103"/>
        <end position="128"/>
    </location>
</feature>
<evidence type="ECO:0000256" key="7">
    <source>
        <dbReference type="ARBA" id="ARBA00022833"/>
    </source>
</evidence>
<dbReference type="EMBL" id="CM003140">
    <property type="protein sequence ID" value="KIS72153.1"/>
    <property type="molecule type" value="Genomic_DNA"/>
</dbReference>
<dbReference type="GO" id="GO:0005634">
    <property type="term" value="C:nucleus"/>
    <property type="evidence" value="ECO:0000318"/>
    <property type="project" value="GO_Central"/>
</dbReference>
<dbReference type="Pfam" id="PF00176">
    <property type="entry name" value="SNF2-rel_dom"/>
    <property type="match status" value="1"/>
</dbReference>
<dbReference type="SMART" id="SM00910">
    <property type="entry name" value="HIRAN"/>
    <property type="match status" value="1"/>
</dbReference>
<feature type="region of interest" description="Disordered" evidence="10">
    <location>
        <begin position="35"/>
        <end position="156"/>
    </location>
</feature>
<dbReference type="PANTHER" id="PTHR45626:SF52">
    <property type="entry name" value="SINGLE-STRANDED DNA-DEPENDENT ATPASE (EUROFUNG)"/>
    <property type="match status" value="1"/>
</dbReference>
<dbReference type="InterPro" id="IPR027417">
    <property type="entry name" value="P-loop_NTPase"/>
</dbReference>
<keyword evidence="3" id="KW-0479">Metal-binding</keyword>
<dbReference type="CDD" id="cd18793">
    <property type="entry name" value="SF2_C_SNF"/>
    <property type="match status" value="1"/>
</dbReference>
<feature type="region of interest" description="Disordered" evidence="10">
    <location>
        <begin position="171"/>
        <end position="239"/>
    </location>
</feature>
<dbReference type="STRING" id="237631.A0A0D1D1A2"/>
<feature type="region of interest" description="Disordered" evidence="10">
    <location>
        <begin position="706"/>
        <end position="805"/>
    </location>
</feature>
<keyword evidence="14" id="KW-1185">Reference proteome</keyword>
<dbReference type="OrthoDB" id="448448at2759"/>
<organism evidence="13 14">
    <name type="scientific">Mycosarcoma maydis</name>
    <name type="common">Corn smut fungus</name>
    <name type="synonym">Ustilago maydis</name>
    <dbReference type="NCBI Taxonomy" id="5270"/>
    <lineage>
        <taxon>Eukaryota</taxon>
        <taxon>Fungi</taxon>
        <taxon>Dikarya</taxon>
        <taxon>Basidiomycota</taxon>
        <taxon>Ustilaginomycotina</taxon>
        <taxon>Ustilaginomycetes</taxon>
        <taxon>Ustilaginales</taxon>
        <taxon>Ustilaginaceae</taxon>
        <taxon>Mycosarcoma</taxon>
    </lineage>
</organism>
<dbReference type="InterPro" id="IPR038718">
    <property type="entry name" value="SNF2-like_sf"/>
</dbReference>
<dbReference type="GO" id="GO:0006281">
    <property type="term" value="P:DNA repair"/>
    <property type="evidence" value="ECO:0000318"/>
    <property type="project" value="GO_Central"/>
</dbReference>
<feature type="region of interest" description="Disordered" evidence="10">
    <location>
        <begin position="884"/>
        <end position="918"/>
    </location>
</feature>
<keyword evidence="5" id="KW-0863">Zinc-finger</keyword>
<feature type="compositionally biased region" description="Polar residues" evidence="10">
    <location>
        <begin position="1236"/>
        <end position="1248"/>
    </location>
</feature>
<feature type="compositionally biased region" description="Basic and acidic residues" evidence="10">
    <location>
        <begin position="217"/>
        <end position="226"/>
    </location>
</feature>
<dbReference type="InterPro" id="IPR050628">
    <property type="entry name" value="SNF2_RAD54_helicase_TF"/>
</dbReference>
<dbReference type="GO" id="GO:0008270">
    <property type="term" value="F:zinc ion binding"/>
    <property type="evidence" value="ECO:0007669"/>
    <property type="project" value="UniProtKB-KW"/>
</dbReference>
<evidence type="ECO:0000256" key="8">
    <source>
        <dbReference type="ARBA" id="ARBA00022840"/>
    </source>
</evidence>
<evidence type="ECO:0000259" key="12">
    <source>
        <dbReference type="PROSITE" id="PS51194"/>
    </source>
</evidence>
<feature type="compositionally biased region" description="Low complexity" evidence="10">
    <location>
        <begin position="179"/>
        <end position="195"/>
    </location>
</feature>
<evidence type="ECO:0000256" key="9">
    <source>
        <dbReference type="ARBA" id="ARBA00023242"/>
    </source>
</evidence>
<name>A0A0D1D1A2_MYCMD</name>
<feature type="compositionally biased region" description="Basic and acidic residues" evidence="10">
    <location>
        <begin position="594"/>
        <end position="613"/>
    </location>
</feature>
<feature type="compositionally biased region" description="Basic residues" evidence="10">
    <location>
        <begin position="732"/>
        <end position="742"/>
    </location>
</feature>
<feature type="compositionally biased region" description="Basic and acidic residues" evidence="10">
    <location>
        <begin position="722"/>
        <end position="731"/>
    </location>
</feature>
<dbReference type="GeneID" id="23566498"/>
<dbReference type="PANTHER" id="PTHR45626">
    <property type="entry name" value="TRANSCRIPTION TERMINATION FACTOR 2-RELATED"/>
    <property type="match status" value="1"/>
</dbReference>
<feature type="region of interest" description="Disordered" evidence="10">
    <location>
        <begin position="1368"/>
        <end position="1389"/>
    </location>
</feature>
<dbReference type="InterPro" id="IPR001650">
    <property type="entry name" value="Helicase_C-like"/>
</dbReference>
<sequence length="1648" mass="181172">MVEDRHLDVLEEIDNPSDLLSRPLEPAPLFRPLAAASPQSIEKKRVLPPSFHPSSTGAGSSSSSNSKIWSPANHTVPLASPSGASGGSSLIIGGSGARVPTQFLDQNGGFSRTAPTNGSYGTAGQSATAPAPSMPGTFPMSSTEEKPPSVPVPKDQLAQQNAAVVDLTLDSDDEDEEPAANALSASAHHAAHQSAGPSRITLPQGNGSAAPALQAVHVDDDGKDDDKSDDEDEPVIVSHRRAWPKAEGYEIDHVKSNAIVCAGMISAVVLCMHGLPASLTYNGTIDQEPPVDPNFSRENWPRASRFWTESGYRPIMLQLSQPTGLSASMRTLPNGWAYPSTAAQRPDIKVSVVVPPRARFPQLSVEQAARYGPAPEPAFGSLAEKYVSSMEPLLRNNKVRCEARCRMVPIGRAQNFLHHLEILVFVRRPDLGLISDRLSAFSIQLEHPLSYYPEDYPTEPQYSNPHNPSAASTRSDAVQAIYNGIHRGAGMGTIIANRELSEKEKKAQVDAVYASLRSGEELAAVEPAEGIATPLLPHQKQALGFLLNRERDRRWTELLVEPPVIVDDADEASTPVKAEGSSNTSKASPSNSSDVKDSKGKGKSKSKSESESKRKSRGKSKSKQEQMVDEDSISLWTVRKGSNGKVRAWRNLITNRETLTQPRICRGAILADDMGLGKTITTLALITHTRKDARLFGAAEVERDPDAELVQAMRSPPTSAEAESREAERRNGVRKVKSRFKRRLNDSDDDDSATSDEGGDAEKKEEEEEEEEPTASLVVHGAPPPAKPTFAKSTAKKPSKDKMDPELVRRRHLECRTRATLIVCPLSVVSNWEDQIKEHCSRQKRPRIYIYHGPTRSHSTKWIADHDIVLTTYSTLGSEFSNQSTWVTETETKKSKKDGSPDHHSGHEDDDDDDDILLVTEDGTPIKGEAGAAGAQKKGKKLKRKQAKEALNPLQRIEWFRIVLDEAHQIKGVGTWQSRAACNLTAQRRLCLTGTPIQNTINDLYALVKFLRLEPFTDRAVWNQYCGYRENLHLRVKKDDGPIDSANIGHVQILMKLLALRRQKTSKTADGKPLLSLPPKLSKTEYLDFEAKEKARYQALHDKYREDFEDMMANDTVKSNYATILHEILNLRMTCDHPSMVDASKDASRIGRGADLSVAIKEDGLTPDRAAVLFILFRDSEMAYCSECQADLSNSVEGDGAGNDAQELADALDEFTSDSRNGVGPRKRSKVEPGTGSMSATTSSNSFGSPAASGAVRPVVTRCQHIFCSACFRRTIGCPWPDVTCEDVGRCPACNTSLKLAIDAVELDASDFAGLNDDQAERMADGDSDLLNDDVADERRSKQLKDADSEVDELEDVFDWGIGDDVKPQLSRRNAPRKNGKSTASSERRLRINVPLDGRKDLSTKIRALIADLLPFSKCNPHSDLFDPLAPRLVHIDPSTSEDAEVRKVEEPVVVIQRPPPAVMSNGLLGKLDQSLEAYDSYEPVKSVVFSQWTKMLDRIQKSLNITGIRYTRLDGTMSRPDRTAALEAFKRDAGIEVLLVSLRAGGTGLNLVSACRAYLMDPYWNPAVENQGLDRIHRMGQTRPVITTKYIMRHSIEENMLRLQKRKMMIAEKVGSKRQVVSADARRDERREELKILFGTSRGGVDL</sequence>
<evidence type="ECO:0000256" key="2">
    <source>
        <dbReference type="ARBA" id="ARBA00007025"/>
    </source>
</evidence>
<evidence type="ECO:0000256" key="1">
    <source>
        <dbReference type="ARBA" id="ARBA00004123"/>
    </source>
</evidence>
<dbReference type="PROSITE" id="PS51192">
    <property type="entry name" value="HELICASE_ATP_BIND_1"/>
    <property type="match status" value="1"/>
</dbReference>
<dbReference type="Gene3D" id="3.40.50.300">
    <property type="entry name" value="P-loop containing nucleotide triphosphate hydrolases"/>
    <property type="match status" value="1"/>
</dbReference>
<feature type="region of interest" description="Disordered" evidence="10">
    <location>
        <begin position="570"/>
        <end position="629"/>
    </location>
</feature>
<dbReference type="Gene3D" id="3.40.50.10810">
    <property type="entry name" value="Tandem AAA-ATPase domain"/>
    <property type="match status" value="3"/>
</dbReference>
<dbReference type="GO" id="GO:0003676">
    <property type="term" value="F:nucleic acid binding"/>
    <property type="evidence" value="ECO:0007669"/>
    <property type="project" value="InterPro"/>
</dbReference>
<dbReference type="SUPFAM" id="SSF52540">
    <property type="entry name" value="P-loop containing nucleoside triphosphate hydrolases"/>
    <property type="match status" value="2"/>
</dbReference>
<evidence type="ECO:0000313" key="14">
    <source>
        <dbReference type="Proteomes" id="UP000000561"/>
    </source>
</evidence>
<dbReference type="RefSeq" id="XP_011386688.1">
    <property type="nucleotide sequence ID" value="XM_011388386.1"/>
</dbReference>
<comment type="similarity">
    <text evidence="2">Belongs to the SNF2/RAD54 helicase family.</text>
</comment>
<dbReference type="eggNOG" id="KOG1001">
    <property type="taxonomic scope" value="Eukaryota"/>
</dbReference>
<evidence type="ECO:0000313" key="13">
    <source>
        <dbReference type="EMBL" id="KIS72153.1"/>
    </source>
</evidence>
<reference evidence="13 14" key="1">
    <citation type="journal article" date="2006" name="Nature">
        <title>Insights from the genome of the biotrophic fungal plant pathogen Ustilago maydis.</title>
        <authorList>
            <person name="Kamper J."/>
            <person name="Kahmann R."/>
            <person name="Bolker M."/>
            <person name="Ma L.J."/>
            <person name="Brefort T."/>
            <person name="Saville B.J."/>
            <person name="Banuett F."/>
            <person name="Kronstad J.W."/>
            <person name="Gold S.E."/>
            <person name="Muller O."/>
            <person name="Perlin M.H."/>
            <person name="Wosten H.A."/>
            <person name="de Vries R."/>
            <person name="Ruiz-Herrera J."/>
            <person name="Reynaga-Pena C.G."/>
            <person name="Snetselaar K."/>
            <person name="McCann M."/>
            <person name="Perez-Martin J."/>
            <person name="Feldbrugge M."/>
            <person name="Basse C.W."/>
            <person name="Steinberg G."/>
            <person name="Ibeas J.I."/>
            <person name="Holloman W."/>
            <person name="Guzman P."/>
            <person name="Farman M."/>
            <person name="Stajich J.E."/>
            <person name="Sentandreu R."/>
            <person name="Gonzalez-Prieto J.M."/>
            <person name="Kennell J.C."/>
            <person name="Molina L."/>
            <person name="Schirawski J."/>
            <person name="Mendoza-Mendoza A."/>
            <person name="Greilinger D."/>
            <person name="Munch K."/>
            <person name="Rossel N."/>
            <person name="Scherer M."/>
            <person name="Vranes M."/>
            <person name="Ladendorf O."/>
            <person name="Vincon V."/>
            <person name="Fuchs U."/>
            <person name="Sandrock B."/>
            <person name="Meng S."/>
            <person name="Ho E.C."/>
            <person name="Cahill M.J."/>
            <person name="Boyce K.J."/>
            <person name="Klose J."/>
            <person name="Klosterman S.J."/>
            <person name="Deelstra H.J."/>
            <person name="Ortiz-Castellanos L."/>
            <person name="Li W."/>
            <person name="Sanchez-Alonso P."/>
            <person name="Schreier P.H."/>
            <person name="Hauser-Hahn I."/>
            <person name="Vaupel M."/>
            <person name="Koopmann E."/>
            <person name="Friedrich G."/>
            <person name="Voss H."/>
            <person name="Schluter T."/>
            <person name="Margolis J."/>
            <person name="Platt D."/>
            <person name="Swimmer C."/>
            <person name="Gnirke A."/>
            <person name="Chen F."/>
            <person name="Vysotskaia V."/>
            <person name="Mannhaupt G."/>
            <person name="Guldener U."/>
            <person name="Munsterkotter M."/>
            <person name="Haase D."/>
            <person name="Oesterheld M."/>
            <person name="Mewes H.W."/>
            <person name="Mauceli E.W."/>
            <person name="DeCaprio D."/>
            <person name="Wade C.M."/>
            <person name="Butler J."/>
            <person name="Young S."/>
            <person name="Jaffe D.B."/>
            <person name="Calvo S."/>
            <person name="Nusbaum C."/>
            <person name="Galagan J."/>
            <person name="Birren B.W."/>
        </authorList>
    </citation>
    <scope>NUCLEOTIDE SEQUENCE [LARGE SCALE GENOMIC DNA]</scope>
    <source>
        <strain evidence="14">DSM 14603 / FGSC 9021 / UM521</strain>
    </source>
</reference>
<dbReference type="SUPFAM" id="SSF57850">
    <property type="entry name" value="RING/U-box"/>
    <property type="match status" value="1"/>
</dbReference>
<dbReference type="InParanoid" id="A0A0D1D1A2"/>
<dbReference type="InterPro" id="IPR013083">
    <property type="entry name" value="Znf_RING/FYVE/PHD"/>
</dbReference>
<dbReference type="Gene3D" id="3.30.40.10">
    <property type="entry name" value="Zinc/RING finger domain, C3HC4 (zinc finger)"/>
    <property type="match status" value="1"/>
</dbReference>
<feature type="domain" description="Helicase ATP-binding" evidence="11">
    <location>
        <begin position="818"/>
        <end position="1014"/>
    </location>
</feature>
<protein>
    <submittedName>
        <fullName evidence="13">Uncharacterized protein</fullName>
    </submittedName>
</protein>
<keyword evidence="4" id="KW-0547">Nucleotide-binding</keyword>
<dbReference type="KEGG" id="uma:UMAG_10467"/>
<dbReference type="InterPro" id="IPR014905">
    <property type="entry name" value="HIRAN"/>
</dbReference>
<dbReference type="InterPro" id="IPR000330">
    <property type="entry name" value="SNF2_N"/>
</dbReference>
<feature type="compositionally biased region" description="Basic and acidic residues" evidence="10">
    <location>
        <begin position="890"/>
        <end position="907"/>
    </location>
</feature>
<gene>
    <name evidence="13" type="ORF">UMAG_10467</name>
</gene>
<comment type="subcellular location">
    <subcellularLocation>
        <location evidence="1">Nucleus</location>
    </subcellularLocation>
</comment>
<dbReference type="SMART" id="SM00487">
    <property type="entry name" value="DEXDc"/>
    <property type="match status" value="1"/>
</dbReference>
<dbReference type="PROSITE" id="PS51194">
    <property type="entry name" value="HELICASE_CTER"/>
    <property type="match status" value="1"/>
</dbReference>
<feature type="domain" description="Helicase C-terminal" evidence="12">
    <location>
        <begin position="1471"/>
        <end position="1627"/>
    </location>
</feature>
<feature type="compositionally biased region" description="Low complexity" evidence="10">
    <location>
        <begin position="581"/>
        <end position="593"/>
    </location>
</feature>
<feature type="compositionally biased region" description="Acidic residues" evidence="10">
    <location>
        <begin position="747"/>
        <end position="773"/>
    </location>
</feature>
<keyword evidence="6" id="KW-0378">Hydrolase</keyword>
<keyword evidence="8" id="KW-0067">ATP-binding</keyword>
<dbReference type="SMART" id="SM00490">
    <property type="entry name" value="HELICc"/>
    <property type="match status" value="1"/>
</dbReference>
<evidence type="ECO:0000259" key="11">
    <source>
        <dbReference type="PROSITE" id="PS51192"/>
    </source>
</evidence>
<keyword evidence="7" id="KW-0862">Zinc</keyword>
<evidence type="ECO:0000256" key="5">
    <source>
        <dbReference type="ARBA" id="ARBA00022771"/>
    </source>
</evidence>